<comment type="caution">
    <text evidence="2">The sequence shown here is derived from an EMBL/GenBank/DDBJ whole genome shotgun (WGS) entry which is preliminary data.</text>
</comment>
<evidence type="ECO:0000256" key="1">
    <source>
        <dbReference type="SAM" id="MobiDB-lite"/>
    </source>
</evidence>
<organism evidence="2 3">
    <name type="scientific">Pholiota conissans</name>
    <dbReference type="NCBI Taxonomy" id="109636"/>
    <lineage>
        <taxon>Eukaryota</taxon>
        <taxon>Fungi</taxon>
        <taxon>Dikarya</taxon>
        <taxon>Basidiomycota</taxon>
        <taxon>Agaricomycotina</taxon>
        <taxon>Agaricomycetes</taxon>
        <taxon>Agaricomycetidae</taxon>
        <taxon>Agaricales</taxon>
        <taxon>Agaricineae</taxon>
        <taxon>Strophariaceae</taxon>
        <taxon>Pholiota</taxon>
    </lineage>
</organism>
<sequence>MKMEEAFHFNTDQYKKALTSPTFSHTRLAKAIYRKRANQTSSKTHAVVSFLASPLTGGASLLPMSISLRNAAVSAQKLLLLEQEWTRRGHPRLPPPPSACARVVPVVIAVGTSLITVGIDVGVADHVLGASVGGVLTPDPVLGGLVDANGYAIFDSVIPTEALLDEALATTVGVAIEDAGDKHAAERAASGNTGVDDAAGTSKVKESEIPLPNTPVAEDEKKEMMDACTTNPICSEKATQAQAGINSTPSTINEGK</sequence>
<feature type="region of interest" description="Disordered" evidence="1">
    <location>
        <begin position="185"/>
        <end position="229"/>
    </location>
</feature>
<keyword evidence="3" id="KW-1185">Reference proteome</keyword>
<evidence type="ECO:0000313" key="3">
    <source>
        <dbReference type="Proteomes" id="UP000807469"/>
    </source>
</evidence>
<dbReference type="AlphaFoldDB" id="A0A9P5Z1F0"/>
<gene>
    <name evidence="2" type="ORF">BDN70DRAFT_895313</name>
</gene>
<dbReference type="EMBL" id="MU155223">
    <property type="protein sequence ID" value="KAF9478933.1"/>
    <property type="molecule type" value="Genomic_DNA"/>
</dbReference>
<dbReference type="Proteomes" id="UP000807469">
    <property type="component" value="Unassembled WGS sequence"/>
</dbReference>
<protein>
    <submittedName>
        <fullName evidence="2">Uncharacterized protein</fullName>
    </submittedName>
</protein>
<reference evidence="2" key="1">
    <citation type="submission" date="2020-11" db="EMBL/GenBank/DDBJ databases">
        <authorList>
            <consortium name="DOE Joint Genome Institute"/>
            <person name="Ahrendt S."/>
            <person name="Riley R."/>
            <person name="Andreopoulos W."/>
            <person name="Labutti K."/>
            <person name="Pangilinan J."/>
            <person name="Ruiz-Duenas F.J."/>
            <person name="Barrasa J.M."/>
            <person name="Sanchez-Garcia M."/>
            <person name="Camarero S."/>
            <person name="Miyauchi S."/>
            <person name="Serrano A."/>
            <person name="Linde D."/>
            <person name="Babiker R."/>
            <person name="Drula E."/>
            <person name="Ayuso-Fernandez I."/>
            <person name="Pacheco R."/>
            <person name="Padilla G."/>
            <person name="Ferreira P."/>
            <person name="Barriuso J."/>
            <person name="Kellner H."/>
            <person name="Castanera R."/>
            <person name="Alfaro M."/>
            <person name="Ramirez L."/>
            <person name="Pisabarro A.G."/>
            <person name="Kuo A."/>
            <person name="Tritt A."/>
            <person name="Lipzen A."/>
            <person name="He G."/>
            <person name="Yan M."/>
            <person name="Ng V."/>
            <person name="Cullen D."/>
            <person name="Martin F."/>
            <person name="Rosso M.-N."/>
            <person name="Henrissat B."/>
            <person name="Hibbett D."/>
            <person name="Martinez A.T."/>
            <person name="Grigoriev I.V."/>
        </authorList>
    </citation>
    <scope>NUCLEOTIDE SEQUENCE</scope>
    <source>
        <strain evidence="2">CIRM-BRFM 674</strain>
    </source>
</reference>
<name>A0A9P5Z1F0_9AGAR</name>
<accession>A0A9P5Z1F0</accession>
<proteinExistence type="predicted"/>
<evidence type="ECO:0000313" key="2">
    <source>
        <dbReference type="EMBL" id="KAF9478933.1"/>
    </source>
</evidence>